<evidence type="ECO:0000256" key="3">
    <source>
        <dbReference type="ARBA" id="ARBA00023015"/>
    </source>
</evidence>
<evidence type="ECO:0000259" key="8">
    <source>
        <dbReference type="PROSITE" id="PS51754"/>
    </source>
</evidence>
<feature type="compositionally biased region" description="Basic residues" evidence="7">
    <location>
        <begin position="230"/>
        <end position="251"/>
    </location>
</feature>
<name>A0A3L6SRB7_PANMI</name>
<protein>
    <recommendedName>
        <fullName evidence="6">Transcription repressor</fullName>
    </recommendedName>
    <alternativeName>
        <fullName evidence="6">Ovate family protein</fullName>
    </alternativeName>
</protein>
<feature type="compositionally biased region" description="Low complexity" evidence="7">
    <location>
        <begin position="171"/>
        <end position="187"/>
    </location>
</feature>
<keyword evidence="4 6" id="KW-0804">Transcription</keyword>
<dbReference type="Proteomes" id="UP000275267">
    <property type="component" value="Unassembled WGS sequence"/>
</dbReference>
<evidence type="ECO:0000256" key="4">
    <source>
        <dbReference type="ARBA" id="ARBA00023163"/>
    </source>
</evidence>
<feature type="compositionally biased region" description="Low complexity" evidence="7">
    <location>
        <begin position="211"/>
        <end position="229"/>
    </location>
</feature>
<keyword evidence="5 6" id="KW-0539">Nucleus</keyword>
<dbReference type="NCBIfam" id="TIGR01568">
    <property type="entry name" value="A_thal_3678"/>
    <property type="match status" value="1"/>
</dbReference>
<feature type="region of interest" description="Disordered" evidence="7">
    <location>
        <begin position="55"/>
        <end position="76"/>
    </location>
</feature>
<dbReference type="PANTHER" id="PTHR33057">
    <property type="entry name" value="TRANSCRIPTION REPRESSOR OFP7-RELATED"/>
    <property type="match status" value="1"/>
</dbReference>
<gene>
    <name evidence="9" type="ORF">C2845_PM07G16330</name>
</gene>
<dbReference type="OrthoDB" id="1928390at2759"/>
<comment type="caution">
    <text evidence="9">The sequence shown here is derived from an EMBL/GenBank/DDBJ whole genome shotgun (WGS) entry which is preliminary data.</text>
</comment>
<evidence type="ECO:0000313" key="10">
    <source>
        <dbReference type="Proteomes" id="UP000275267"/>
    </source>
</evidence>
<dbReference type="AlphaFoldDB" id="A0A3L6SRB7"/>
<feature type="compositionally biased region" description="Low complexity" evidence="7">
    <location>
        <begin position="145"/>
        <end position="164"/>
    </location>
</feature>
<evidence type="ECO:0000256" key="1">
    <source>
        <dbReference type="ARBA" id="ARBA00004123"/>
    </source>
</evidence>
<dbReference type="PANTHER" id="PTHR33057:SF12">
    <property type="entry name" value="TRANSCRIPTION REPRESSOR"/>
    <property type="match status" value="1"/>
</dbReference>
<dbReference type="Pfam" id="PF04844">
    <property type="entry name" value="Ovate"/>
    <property type="match status" value="1"/>
</dbReference>
<dbReference type="EMBL" id="PQIB02000004">
    <property type="protein sequence ID" value="RLN25196.1"/>
    <property type="molecule type" value="Genomic_DNA"/>
</dbReference>
<dbReference type="InterPro" id="IPR038933">
    <property type="entry name" value="Ovate"/>
</dbReference>
<proteinExistence type="predicted"/>
<comment type="subcellular location">
    <subcellularLocation>
        <location evidence="1 6">Nucleus</location>
    </subcellularLocation>
</comment>
<organism evidence="9 10">
    <name type="scientific">Panicum miliaceum</name>
    <name type="common">Proso millet</name>
    <name type="synonym">Broomcorn millet</name>
    <dbReference type="NCBI Taxonomy" id="4540"/>
    <lineage>
        <taxon>Eukaryota</taxon>
        <taxon>Viridiplantae</taxon>
        <taxon>Streptophyta</taxon>
        <taxon>Embryophyta</taxon>
        <taxon>Tracheophyta</taxon>
        <taxon>Spermatophyta</taxon>
        <taxon>Magnoliopsida</taxon>
        <taxon>Liliopsida</taxon>
        <taxon>Poales</taxon>
        <taxon>Poaceae</taxon>
        <taxon>PACMAD clade</taxon>
        <taxon>Panicoideae</taxon>
        <taxon>Panicodae</taxon>
        <taxon>Paniceae</taxon>
        <taxon>Panicinae</taxon>
        <taxon>Panicum</taxon>
        <taxon>Panicum sect. Panicum</taxon>
    </lineage>
</organism>
<dbReference type="InterPro" id="IPR006458">
    <property type="entry name" value="Ovate_C"/>
</dbReference>
<reference evidence="10" key="1">
    <citation type="journal article" date="2019" name="Nat. Commun.">
        <title>The genome of broomcorn millet.</title>
        <authorList>
            <person name="Zou C."/>
            <person name="Miki D."/>
            <person name="Li D."/>
            <person name="Tang Q."/>
            <person name="Xiao L."/>
            <person name="Rajput S."/>
            <person name="Deng P."/>
            <person name="Jia W."/>
            <person name="Huang R."/>
            <person name="Zhang M."/>
            <person name="Sun Y."/>
            <person name="Hu J."/>
            <person name="Fu X."/>
            <person name="Schnable P.S."/>
            <person name="Li F."/>
            <person name="Zhang H."/>
            <person name="Feng B."/>
            <person name="Zhu X."/>
            <person name="Liu R."/>
            <person name="Schnable J.C."/>
            <person name="Zhu J.-K."/>
            <person name="Zhang H."/>
        </authorList>
    </citation>
    <scope>NUCLEOTIDE SEQUENCE [LARGE SCALE GENOMIC DNA]</scope>
</reference>
<dbReference type="GO" id="GO:0005634">
    <property type="term" value="C:nucleus"/>
    <property type="evidence" value="ECO:0007669"/>
    <property type="project" value="UniProtKB-SubCell"/>
</dbReference>
<evidence type="ECO:0000256" key="2">
    <source>
        <dbReference type="ARBA" id="ARBA00022491"/>
    </source>
</evidence>
<feature type="compositionally biased region" description="Basic and acidic residues" evidence="7">
    <location>
        <begin position="276"/>
        <end position="289"/>
    </location>
</feature>
<feature type="region of interest" description="Disordered" evidence="7">
    <location>
        <begin position="115"/>
        <end position="293"/>
    </location>
</feature>
<evidence type="ECO:0000256" key="6">
    <source>
        <dbReference type="RuleBase" id="RU367028"/>
    </source>
</evidence>
<keyword evidence="3 6" id="KW-0805">Transcription regulation</keyword>
<sequence length="375" mass="40502">MHTPFMDKSPRRRDSAGGRLKQRLAQILTRSSCSTNTTSAAPASSAGTAFVSLARAGADSSPRQPEAPPSPYFCTPCTYDRPRADGPIPRRRRTRSASLIHISVDCTGGAAAASGRRSVHSDAPLLQHLSVPARDVRTRGRGKPAARSPSASRRHLSSSSSSWGRARRPRSTTAPYSWSPSSSAASATDDEVAPFSSSDDGEAGGEEAETRTLFSSLSLSSDSSEFYRSSRARKSHRSTTSRRRAPRRALPRRTGEAAPGDAFRPLVSVETRRHRGCDERRKKGDDGVSVKKPTMGAAAAEETAAGAGMAVVKRSSNPYLDFRSSMVEMVVQRRIGSVRRMEELLGSYLSLNSPRHRPAILAAFEDVWEAVFGEE</sequence>
<feature type="domain" description="OVATE" evidence="8">
    <location>
        <begin position="311"/>
        <end position="370"/>
    </location>
</feature>
<evidence type="ECO:0000256" key="7">
    <source>
        <dbReference type="SAM" id="MobiDB-lite"/>
    </source>
</evidence>
<evidence type="ECO:0000313" key="9">
    <source>
        <dbReference type="EMBL" id="RLN25196.1"/>
    </source>
</evidence>
<dbReference type="GO" id="GO:0045892">
    <property type="term" value="P:negative regulation of DNA-templated transcription"/>
    <property type="evidence" value="ECO:0007669"/>
    <property type="project" value="UniProtKB-UniRule"/>
</dbReference>
<keyword evidence="2 6" id="KW-0678">Repressor</keyword>
<dbReference type="PROSITE" id="PS51754">
    <property type="entry name" value="OVATE"/>
    <property type="match status" value="1"/>
</dbReference>
<evidence type="ECO:0000256" key="5">
    <source>
        <dbReference type="ARBA" id="ARBA00023242"/>
    </source>
</evidence>
<accession>A0A3L6SRB7</accession>
<keyword evidence="10" id="KW-1185">Reference proteome</keyword>
<dbReference type="STRING" id="4540.A0A3L6SRB7"/>
<comment type="function">
    <text evidence="6">Transcriptional repressor that regulates multiple aspects of plant growth and development.</text>
</comment>